<dbReference type="RefSeq" id="WP_206898932.1">
    <property type="nucleotide sequence ID" value="NZ_JAFLWI010000009.1"/>
</dbReference>
<evidence type="ECO:0000256" key="1">
    <source>
        <dbReference type="SAM" id="MobiDB-lite"/>
    </source>
</evidence>
<feature type="compositionally biased region" description="Polar residues" evidence="1">
    <location>
        <begin position="61"/>
        <end position="71"/>
    </location>
</feature>
<evidence type="ECO:0000313" key="3">
    <source>
        <dbReference type="EMBL" id="MBO0482211.1"/>
    </source>
</evidence>
<reference evidence="3 4" key="1">
    <citation type="submission" date="2021-03" db="EMBL/GenBank/DDBJ databases">
        <title>Enterococcal diversity collection.</title>
        <authorList>
            <person name="Gilmore M.S."/>
            <person name="Schwartzman J."/>
            <person name="Van Tyne D."/>
            <person name="Martin M."/>
            <person name="Earl A.M."/>
            <person name="Manson A.L."/>
            <person name="Straub T."/>
            <person name="Salamzade R."/>
            <person name="Saavedra J."/>
            <person name="Lebreton F."/>
            <person name="Prichula J."/>
            <person name="Schaufler K."/>
            <person name="Gaca A."/>
            <person name="Sgardioli B."/>
            <person name="Wagenaar J."/>
            <person name="Strong T."/>
        </authorList>
    </citation>
    <scope>NUCLEOTIDE SEQUENCE [LARGE SCALE GENOMIC DNA]</scope>
    <source>
        <strain evidence="3 4">MSG2901</strain>
    </source>
</reference>
<dbReference type="InterPro" id="IPR013324">
    <property type="entry name" value="RNA_pol_sigma_r3/r4-like"/>
</dbReference>
<accession>A0ABS3I0L9</accession>
<feature type="domain" description="RNA polymerase sigma-70 region 4" evidence="2">
    <location>
        <begin position="89"/>
        <end position="135"/>
    </location>
</feature>
<name>A0ABS3I0L9_9ENTE</name>
<dbReference type="EMBL" id="JAFLWI010000009">
    <property type="protein sequence ID" value="MBO0482211.1"/>
    <property type="molecule type" value="Genomic_DNA"/>
</dbReference>
<dbReference type="InterPro" id="IPR007630">
    <property type="entry name" value="RNA_pol_sigma70_r4"/>
</dbReference>
<organism evidence="3 4">
    <name type="scientific">Candidatus Enterococcus courvalinii</name>
    <dbReference type="NCBI Taxonomy" id="2815329"/>
    <lineage>
        <taxon>Bacteria</taxon>
        <taxon>Bacillati</taxon>
        <taxon>Bacillota</taxon>
        <taxon>Bacilli</taxon>
        <taxon>Lactobacillales</taxon>
        <taxon>Enterococcaceae</taxon>
        <taxon>Enterococcus</taxon>
    </lineage>
</organism>
<dbReference type="Gene3D" id="1.20.140.160">
    <property type="match status" value="1"/>
</dbReference>
<dbReference type="Pfam" id="PF04545">
    <property type="entry name" value="Sigma70_r4"/>
    <property type="match status" value="1"/>
</dbReference>
<gene>
    <name evidence="3" type="ORF">JZO71_07755</name>
</gene>
<dbReference type="Proteomes" id="UP000664832">
    <property type="component" value="Unassembled WGS sequence"/>
</dbReference>
<keyword evidence="4" id="KW-1185">Reference proteome</keyword>
<feature type="region of interest" description="Disordered" evidence="1">
    <location>
        <begin position="33"/>
        <end position="71"/>
    </location>
</feature>
<comment type="caution">
    <text evidence="3">The sequence shown here is derived from an EMBL/GenBank/DDBJ whole genome shotgun (WGS) entry which is preliminary data.</text>
</comment>
<protein>
    <submittedName>
        <fullName evidence="3">Sigma-70 family RNA polymerase sigma factor</fullName>
    </submittedName>
</protein>
<sequence>MKKNLRKIDENLENNEPLKKVIATLEKFRKAQESAERRDRYHRKFNSDFNSGESDALLHPNSYNASNDPNTPEQILITQERLNFLYKTINKLDDTNKKIILGLYFEAKTLKQLGAELNMSPVAVRKRKLKTLEKMAQNFFDYYGSDYHL</sequence>
<evidence type="ECO:0000313" key="4">
    <source>
        <dbReference type="Proteomes" id="UP000664832"/>
    </source>
</evidence>
<evidence type="ECO:0000259" key="2">
    <source>
        <dbReference type="Pfam" id="PF04545"/>
    </source>
</evidence>
<proteinExistence type="predicted"/>
<dbReference type="SUPFAM" id="SSF88659">
    <property type="entry name" value="Sigma3 and sigma4 domains of RNA polymerase sigma factors"/>
    <property type="match status" value="1"/>
</dbReference>